<dbReference type="EMBL" id="CP042469">
    <property type="protein sequence ID" value="QOX63879.1"/>
    <property type="molecule type" value="Genomic_DNA"/>
</dbReference>
<protein>
    <submittedName>
        <fullName evidence="1">Uncharacterized protein</fullName>
    </submittedName>
</protein>
<dbReference type="Proteomes" id="UP000594014">
    <property type="component" value="Chromosome"/>
</dbReference>
<keyword evidence="2" id="KW-1185">Reference proteome</keyword>
<proteinExistence type="predicted"/>
<accession>A0ACD1AC00</accession>
<organism evidence="1 2">
    <name type="scientific">Anoxybacterium hadale</name>
    <dbReference type="NCBI Taxonomy" id="3408580"/>
    <lineage>
        <taxon>Bacteria</taxon>
        <taxon>Bacillati</taxon>
        <taxon>Bacillota</taxon>
        <taxon>Clostridia</taxon>
        <taxon>Peptostreptococcales</taxon>
        <taxon>Anaerovoracaceae</taxon>
        <taxon>Anoxybacterium</taxon>
    </lineage>
</organism>
<reference evidence="1" key="1">
    <citation type="submission" date="2019-08" db="EMBL/GenBank/DDBJ databases">
        <title>Genome sequence of Clostridiales bacterium MT110.</title>
        <authorList>
            <person name="Cao J."/>
        </authorList>
    </citation>
    <scope>NUCLEOTIDE SEQUENCE</scope>
    <source>
        <strain evidence="1">MT110</strain>
    </source>
</reference>
<evidence type="ECO:0000313" key="2">
    <source>
        <dbReference type="Proteomes" id="UP000594014"/>
    </source>
</evidence>
<sequence length="324" mass="38482">MALLVLINQNKNIKLHKAIVNIGNKEKNTALEKFRSYRENGVIHNEFHEDTWRLSDEKDAVILDFNFNEVYIKKHMSYYSVGEFKDILKCYICFCLGQFVIGTLQEMLHNIKELLYNTECLSKVPTKRYLLGSTGIQDFIELMPFTSEGMIRDVEIFEYDSVRKRDLAEYQSYFLFGKILEDFWETVATQSEKIFYYPIYLWWHISFIIPVRVTEFTLIPQKSITKRNGVRYIRIRRTKMKGNSSKTVTYKIESDYKIYEYAVPDKISGMIFKYKRLVKSYKDSNIDSLFVDEIYAKNNGAAGYGFFHYRHFSNLLDTFYCDII</sequence>
<evidence type="ECO:0000313" key="1">
    <source>
        <dbReference type="EMBL" id="QOX63879.1"/>
    </source>
</evidence>
<name>A0ACD1AC00_9FIRM</name>
<gene>
    <name evidence="1" type="ORF">FRZ06_11315</name>
</gene>